<proteinExistence type="predicted"/>
<evidence type="ECO:0000313" key="3">
    <source>
        <dbReference type="Proteomes" id="UP001215598"/>
    </source>
</evidence>
<feature type="region of interest" description="Disordered" evidence="1">
    <location>
        <begin position="1"/>
        <end position="20"/>
    </location>
</feature>
<evidence type="ECO:0000313" key="2">
    <source>
        <dbReference type="EMBL" id="KAJ7774014.1"/>
    </source>
</evidence>
<comment type="caution">
    <text evidence="2">The sequence shown here is derived from an EMBL/GenBank/DDBJ whole genome shotgun (WGS) entry which is preliminary data.</text>
</comment>
<name>A0AAD7JXM4_9AGAR</name>
<evidence type="ECO:0000256" key="1">
    <source>
        <dbReference type="SAM" id="MobiDB-lite"/>
    </source>
</evidence>
<dbReference type="AlphaFoldDB" id="A0AAD7JXM4"/>
<sequence length="122" mass="13277">MYLDKTGPPPSRVILPPPSDVQQSPLKIRNLFPGTRVNIYAILQGRSSIPQTVTLEDGQHVAALTATLKDPRDTDLLARTVRASIVRLGTTYSITSTYTSFVAVDEAPGVPPPENTHQGRRT</sequence>
<dbReference type="EMBL" id="JARKIB010000012">
    <property type="protein sequence ID" value="KAJ7774014.1"/>
    <property type="molecule type" value="Genomic_DNA"/>
</dbReference>
<dbReference type="Proteomes" id="UP001215598">
    <property type="component" value="Unassembled WGS sequence"/>
</dbReference>
<reference evidence="2" key="1">
    <citation type="submission" date="2023-03" db="EMBL/GenBank/DDBJ databases">
        <title>Massive genome expansion in bonnet fungi (Mycena s.s.) driven by repeated elements and novel gene families across ecological guilds.</title>
        <authorList>
            <consortium name="Lawrence Berkeley National Laboratory"/>
            <person name="Harder C.B."/>
            <person name="Miyauchi S."/>
            <person name="Viragh M."/>
            <person name="Kuo A."/>
            <person name="Thoen E."/>
            <person name="Andreopoulos B."/>
            <person name="Lu D."/>
            <person name="Skrede I."/>
            <person name="Drula E."/>
            <person name="Henrissat B."/>
            <person name="Morin E."/>
            <person name="Kohler A."/>
            <person name="Barry K."/>
            <person name="LaButti K."/>
            <person name="Morin E."/>
            <person name="Salamov A."/>
            <person name="Lipzen A."/>
            <person name="Mereny Z."/>
            <person name="Hegedus B."/>
            <person name="Baldrian P."/>
            <person name="Stursova M."/>
            <person name="Weitz H."/>
            <person name="Taylor A."/>
            <person name="Grigoriev I.V."/>
            <person name="Nagy L.G."/>
            <person name="Martin F."/>
            <person name="Kauserud H."/>
        </authorList>
    </citation>
    <scope>NUCLEOTIDE SEQUENCE</scope>
    <source>
        <strain evidence="2">CBHHK182m</strain>
    </source>
</reference>
<protein>
    <submittedName>
        <fullName evidence="2">Uncharacterized protein</fullName>
    </submittedName>
</protein>
<organism evidence="2 3">
    <name type="scientific">Mycena metata</name>
    <dbReference type="NCBI Taxonomy" id="1033252"/>
    <lineage>
        <taxon>Eukaryota</taxon>
        <taxon>Fungi</taxon>
        <taxon>Dikarya</taxon>
        <taxon>Basidiomycota</taxon>
        <taxon>Agaricomycotina</taxon>
        <taxon>Agaricomycetes</taxon>
        <taxon>Agaricomycetidae</taxon>
        <taxon>Agaricales</taxon>
        <taxon>Marasmiineae</taxon>
        <taxon>Mycenaceae</taxon>
        <taxon>Mycena</taxon>
    </lineage>
</organism>
<gene>
    <name evidence="2" type="ORF">B0H16DRAFT_1713857</name>
</gene>
<accession>A0AAD7JXM4</accession>
<keyword evidence="3" id="KW-1185">Reference proteome</keyword>
<feature type="compositionally biased region" description="Pro residues" evidence="1">
    <location>
        <begin position="7"/>
        <end position="19"/>
    </location>
</feature>